<organism evidence="2 3">
    <name type="scientific">Corallococcus carmarthensis</name>
    <dbReference type="NCBI Taxonomy" id="2316728"/>
    <lineage>
        <taxon>Bacteria</taxon>
        <taxon>Pseudomonadati</taxon>
        <taxon>Myxococcota</taxon>
        <taxon>Myxococcia</taxon>
        <taxon>Myxococcales</taxon>
        <taxon>Cystobacterineae</taxon>
        <taxon>Myxococcaceae</taxon>
        <taxon>Corallococcus</taxon>
    </lineage>
</organism>
<dbReference type="OrthoDB" id="5477979at2"/>
<dbReference type="EMBL" id="RAWE01000094">
    <property type="protein sequence ID" value="RKH00337.1"/>
    <property type="molecule type" value="Genomic_DNA"/>
</dbReference>
<name>A0A3A8JZE2_9BACT</name>
<comment type="caution">
    <text evidence="2">The sequence shown here is derived from an EMBL/GenBank/DDBJ whole genome shotgun (WGS) entry which is preliminary data.</text>
</comment>
<evidence type="ECO:0000313" key="3">
    <source>
        <dbReference type="Proteomes" id="UP000268313"/>
    </source>
</evidence>
<proteinExistence type="predicted"/>
<dbReference type="Proteomes" id="UP000268313">
    <property type="component" value="Unassembled WGS sequence"/>
</dbReference>
<reference evidence="3" key="1">
    <citation type="submission" date="2018-09" db="EMBL/GenBank/DDBJ databases">
        <authorList>
            <person name="Livingstone P.G."/>
            <person name="Whitworth D.E."/>
        </authorList>
    </citation>
    <scope>NUCLEOTIDE SEQUENCE [LARGE SCALE GENOMIC DNA]</scope>
    <source>
        <strain evidence="3">CA043D</strain>
    </source>
</reference>
<sequence length="849" mass="95811">MSALLDSGVRRGAEVRCPSCIRFILPDAACPHCLCGPIPLERYGSARALVKSGVDRFALAARTAALEPAQVEVLEARYARQWGAVLRLAEDARRIEPHLVQRGFTRELEDAWALILPIEEASLEEMLAPFSPMPDSLEWLANKSPDPTLRLLASLAWVHQGTWSREARYSVSNQLLHGEGRVAVEAMLAMTRWRNGLSPRLGSEERERIRVLARGVLDVPELSSRAAVAWVRASHETPPESVSAALHRGLYGMDPDVRFECALCLHDEVEVAQALDSSDATLTSFARRVLSQWGSRRLLTRLQLDGDAAFAKEVLRELPSPPPEGALEALLTVSLRTVGSLAGELLSFAKQRPFRAWGPEGQQRWARWARSALRDLPAETALDFFEWAATPPRDDPEAPEEEESEAMWAFLEETVHAIDRGTTKDRTACFGDSAFARFLHHSGVDEQRRLNDWARDTYSGEALLEALMMFPSRARNAGLVPERRTEEKHPDPGHPGRLLMAVWEGPGQYLLVTPLSRVVRSWSSLSGSEMLVEAVWRRFQSHPAERGALLTAFASWRDRLWEFQCEAERDVLARFQAWWRVDPEGLFRQTEQLLDNAPVDALPRRLRALWGAAEELVGTRPRTASLSVSKGAMALRNGLESHDAQVLQVLDAELEHFEAWLPAFEKRVLATPSPPEESNIHRDFLDDTHGALRMMRERRERRREDAEYARQREIDRQVAESRRRDQERRAEDARRAAEELNARQAVERAQQETLARVEAQRLLVTLQPRVPLKPVDREVLFPESAFPTLVDYARMIKALQRGGDVMKLFETLGLTPVTWAAQANAWGQAMVGRMDLGMRFGELLGAPWE</sequence>
<evidence type="ECO:0000256" key="1">
    <source>
        <dbReference type="SAM" id="Coils"/>
    </source>
</evidence>
<dbReference type="AlphaFoldDB" id="A0A3A8JZE2"/>
<accession>A0A3A8JZE2</accession>
<dbReference type="RefSeq" id="WP_120604842.1">
    <property type="nucleotide sequence ID" value="NZ_RAWE01000094.1"/>
</dbReference>
<protein>
    <submittedName>
        <fullName evidence="2">Uncharacterized protein</fullName>
    </submittedName>
</protein>
<keyword evidence="1" id="KW-0175">Coiled coil</keyword>
<gene>
    <name evidence="2" type="ORF">D7X32_23675</name>
</gene>
<evidence type="ECO:0000313" key="2">
    <source>
        <dbReference type="EMBL" id="RKH00337.1"/>
    </source>
</evidence>
<keyword evidence="3" id="KW-1185">Reference proteome</keyword>
<feature type="coiled-coil region" evidence="1">
    <location>
        <begin position="716"/>
        <end position="750"/>
    </location>
</feature>